<dbReference type="Pfam" id="PF06133">
    <property type="entry name" value="Com_YlbF"/>
    <property type="match status" value="1"/>
</dbReference>
<feature type="coiled-coil region" evidence="1">
    <location>
        <begin position="31"/>
        <end position="58"/>
    </location>
</feature>
<dbReference type="AlphaFoldDB" id="A0A5R8QAA0"/>
<dbReference type="InterPro" id="IPR052767">
    <property type="entry name" value="Bact_com_dev_regulator"/>
</dbReference>
<keyword evidence="3" id="KW-1185">Reference proteome</keyword>
<dbReference type="InterPro" id="IPR023378">
    <property type="entry name" value="YheA/YmcA-like_dom_sf"/>
</dbReference>
<evidence type="ECO:0000313" key="3">
    <source>
        <dbReference type="Proteomes" id="UP000306912"/>
    </source>
</evidence>
<dbReference type="OrthoDB" id="2167788at2"/>
<comment type="caution">
    <text evidence="2">The sequence shown here is derived from an EMBL/GenBank/DDBJ whole genome shotgun (WGS) entry which is preliminary data.</text>
</comment>
<dbReference type="SUPFAM" id="SSF158622">
    <property type="entry name" value="YheA/YmcA-like"/>
    <property type="match status" value="1"/>
</dbReference>
<dbReference type="PANTHER" id="PTHR38448:SF1">
    <property type="entry name" value="YLBF FAMILY REGULATOR"/>
    <property type="match status" value="1"/>
</dbReference>
<evidence type="ECO:0000313" key="2">
    <source>
        <dbReference type="EMBL" id="TLG72026.1"/>
    </source>
</evidence>
<dbReference type="PANTHER" id="PTHR38448">
    <property type="entry name" value="REGULATORY PROTEIN YLBF-RELATED"/>
    <property type="match status" value="1"/>
</dbReference>
<gene>
    <name evidence="2" type="ORF">FEZ08_09340</name>
</gene>
<protein>
    <recommendedName>
        <fullName evidence="4">YlbF family regulator</fullName>
    </recommendedName>
</protein>
<dbReference type="PIRSF" id="PIRSF021287">
    <property type="entry name" value="Biofilm_formation_YmcA"/>
    <property type="match status" value="1"/>
</dbReference>
<proteinExistence type="predicted"/>
<organism evidence="2 3">
    <name type="scientific">Culicoidibacter larvae</name>
    <dbReference type="NCBI Taxonomy" id="2579976"/>
    <lineage>
        <taxon>Bacteria</taxon>
        <taxon>Bacillati</taxon>
        <taxon>Bacillota</taxon>
        <taxon>Culicoidibacteria</taxon>
        <taxon>Culicoidibacterales</taxon>
        <taxon>Culicoidibacteraceae</taxon>
        <taxon>Culicoidibacter</taxon>
    </lineage>
</organism>
<evidence type="ECO:0000256" key="1">
    <source>
        <dbReference type="SAM" id="Coils"/>
    </source>
</evidence>
<accession>A0A5R8QAA0</accession>
<dbReference type="InterPro" id="IPR016783">
    <property type="entry name" value="Biofilm_formation_YmcA"/>
</dbReference>
<dbReference type="InterPro" id="IPR010368">
    <property type="entry name" value="Com_YlbF"/>
</dbReference>
<dbReference type="Gene3D" id="1.20.1500.10">
    <property type="entry name" value="YheA/YmcA-like"/>
    <property type="match status" value="1"/>
</dbReference>
<evidence type="ECO:0008006" key="4">
    <source>
        <dbReference type="Google" id="ProtNLM"/>
    </source>
</evidence>
<name>A0A5R8QAA0_9FIRM</name>
<dbReference type="RefSeq" id="WP_138191693.1">
    <property type="nucleotide sequence ID" value="NZ_VBWP01000009.1"/>
</dbReference>
<dbReference type="FunCoup" id="A0A5R8QAA0">
    <property type="interactions" value="4"/>
</dbReference>
<dbReference type="EMBL" id="VBWP01000009">
    <property type="protein sequence ID" value="TLG72026.1"/>
    <property type="molecule type" value="Genomic_DNA"/>
</dbReference>
<keyword evidence="1" id="KW-0175">Coiled coil</keyword>
<dbReference type="InParanoid" id="A0A5R8QAA0"/>
<dbReference type="Proteomes" id="UP000306912">
    <property type="component" value="Unassembled WGS sequence"/>
</dbReference>
<reference evidence="2 3" key="1">
    <citation type="submission" date="2019-05" db="EMBL/GenBank/DDBJ databases">
        <title>Culicoidintestinum kansasii gen. nov., sp. nov. from the gastrointestinal tract of the biting midge, Culicoides sonorensis.</title>
        <authorList>
            <person name="Neupane S."/>
            <person name="Ghosh A."/>
            <person name="Gunther S."/>
            <person name="Martin K."/>
            <person name="Zurek L."/>
        </authorList>
    </citation>
    <scope>NUCLEOTIDE SEQUENCE [LARGE SCALE GENOMIC DNA]</scope>
    <source>
        <strain evidence="2 3">CS-1</strain>
    </source>
</reference>
<sequence>MNEELKAAVNEAIEAIKKGELYSNYIKAYELMAKNEHIQNLLAEYKAHQKNLVNLEQVGKTDAIISAKQQLQAIENELEQIPLYTQYQQYEAELNQYLEQFSSLLLSELNI</sequence>